<accession>A0A1H2LNV2</accession>
<comment type="similarity">
    <text evidence="5">Belongs to the FNT transporter (TC 1.A.16) family.</text>
</comment>
<keyword evidence="4 6" id="KW-0472">Membrane</keyword>
<evidence type="ECO:0000256" key="6">
    <source>
        <dbReference type="SAM" id="Phobius"/>
    </source>
</evidence>
<feature type="transmembrane region" description="Helical" evidence="6">
    <location>
        <begin position="28"/>
        <end position="50"/>
    </location>
</feature>
<reference evidence="8" key="1">
    <citation type="submission" date="2016-10" db="EMBL/GenBank/DDBJ databases">
        <authorList>
            <person name="Varghese N."/>
            <person name="Submissions S."/>
        </authorList>
    </citation>
    <scope>NUCLEOTIDE SEQUENCE [LARGE SCALE GENOMIC DNA]</scope>
    <source>
        <strain evidence="8">DSM 10002</strain>
    </source>
</reference>
<dbReference type="GO" id="GO:0015499">
    <property type="term" value="F:formate transmembrane transporter activity"/>
    <property type="evidence" value="ECO:0007669"/>
    <property type="project" value="TreeGrafter"/>
</dbReference>
<dbReference type="OrthoDB" id="9786493at2"/>
<keyword evidence="3 6" id="KW-1133">Transmembrane helix</keyword>
<dbReference type="PROSITE" id="PS01006">
    <property type="entry name" value="FORMATE_NITRITE_TP_2"/>
    <property type="match status" value="1"/>
</dbReference>
<keyword evidence="2 6" id="KW-0812">Transmembrane</keyword>
<feature type="transmembrane region" description="Helical" evidence="6">
    <location>
        <begin position="226"/>
        <end position="253"/>
    </location>
</feature>
<dbReference type="GO" id="GO:0005886">
    <property type="term" value="C:plasma membrane"/>
    <property type="evidence" value="ECO:0007669"/>
    <property type="project" value="TreeGrafter"/>
</dbReference>
<name>A0A1H2LNV2_9ACTO</name>
<dbReference type="PANTHER" id="PTHR30520:SF8">
    <property type="entry name" value="NITRITE TRANSPORTER NIRC"/>
    <property type="match status" value="1"/>
</dbReference>
<dbReference type="Pfam" id="PF01226">
    <property type="entry name" value="Form_Nir_trans"/>
    <property type="match status" value="1"/>
</dbReference>
<feature type="transmembrane region" description="Helical" evidence="6">
    <location>
        <begin position="158"/>
        <end position="176"/>
    </location>
</feature>
<evidence type="ECO:0000256" key="3">
    <source>
        <dbReference type="ARBA" id="ARBA00022989"/>
    </source>
</evidence>
<dbReference type="AlphaFoldDB" id="A0A1H2LNV2"/>
<dbReference type="STRING" id="131112.SAMN04489737_1764"/>
<dbReference type="GeneID" id="65345481"/>
<evidence type="ECO:0000313" key="8">
    <source>
        <dbReference type="Proteomes" id="UP000214355"/>
    </source>
</evidence>
<dbReference type="InterPro" id="IPR023271">
    <property type="entry name" value="Aquaporin-like"/>
</dbReference>
<evidence type="ECO:0000313" key="7">
    <source>
        <dbReference type="EMBL" id="SDU82599.1"/>
    </source>
</evidence>
<feature type="transmembrane region" description="Helical" evidence="6">
    <location>
        <begin position="183"/>
        <end position="206"/>
    </location>
</feature>
<keyword evidence="8" id="KW-1185">Reference proteome</keyword>
<protein>
    <submittedName>
        <fullName evidence="7">Nitrite transporter NirC</fullName>
    </submittedName>
</protein>
<feature type="transmembrane region" description="Helical" evidence="6">
    <location>
        <begin position="105"/>
        <end position="133"/>
    </location>
</feature>
<dbReference type="InterPro" id="IPR000292">
    <property type="entry name" value="For/NO2_transpt"/>
</dbReference>
<dbReference type="Gene3D" id="1.20.1080.10">
    <property type="entry name" value="Glycerol uptake facilitator protein"/>
    <property type="match status" value="1"/>
</dbReference>
<evidence type="ECO:0000256" key="5">
    <source>
        <dbReference type="ARBA" id="ARBA00049660"/>
    </source>
</evidence>
<dbReference type="EMBL" id="LT629804">
    <property type="protein sequence ID" value="SDU82599.1"/>
    <property type="molecule type" value="Genomic_DNA"/>
</dbReference>
<evidence type="ECO:0000256" key="4">
    <source>
        <dbReference type="ARBA" id="ARBA00023136"/>
    </source>
</evidence>
<organism evidence="7 8">
    <name type="scientific">Arcanobacterium phocae</name>
    <dbReference type="NCBI Taxonomy" id="131112"/>
    <lineage>
        <taxon>Bacteria</taxon>
        <taxon>Bacillati</taxon>
        <taxon>Actinomycetota</taxon>
        <taxon>Actinomycetes</taxon>
        <taxon>Actinomycetales</taxon>
        <taxon>Actinomycetaceae</taxon>
        <taxon>Arcanobacterium</taxon>
    </lineage>
</organism>
<gene>
    <name evidence="7" type="ORF">SAMN04489737_1764</name>
</gene>
<evidence type="ECO:0000256" key="2">
    <source>
        <dbReference type="ARBA" id="ARBA00022692"/>
    </source>
</evidence>
<dbReference type="RefSeq" id="WP_091282328.1">
    <property type="nucleotide sequence ID" value="NZ_JABAPH010000002.1"/>
</dbReference>
<evidence type="ECO:0000256" key="1">
    <source>
        <dbReference type="ARBA" id="ARBA00004141"/>
    </source>
</evidence>
<dbReference type="Proteomes" id="UP000214355">
    <property type="component" value="Chromosome I"/>
</dbReference>
<proteinExistence type="inferred from homology"/>
<dbReference type="InterPro" id="IPR024002">
    <property type="entry name" value="For/NO2_transpt_CS"/>
</dbReference>
<dbReference type="PANTHER" id="PTHR30520">
    <property type="entry name" value="FORMATE TRANSPORTER-RELATED"/>
    <property type="match status" value="1"/>
</dbReference>
<sequence length="258" mass="26714">METLTQTIEKQAAVGAAKSTKATNFGGYLVGGALAGAFVGIGCLFMYAGVSGMYVHGSDLTGTMMGLVFGIGLVLVVFAGGELATSGMMIMPLAAIRRKVSALRAAWLIIFMLLGNLVGSIAISALISAAQVFKKDSLNYQMLDAVVSGKLHKANSEVFFRAIMCNVMVCLAIWTINRMKNEVAQIIVIAWAITVFVAAGFEHVVANMTSFSLALMNDAGGATVGASALSLLVAGAGNLVGGMIVVGGTYLLAAKMER</sequence>
<feature type="transmembrane region" description="Helical" evidence="6">
    <location>
        <begin position="62"/>
        <end position="84"/>
    </location>
</feature>
<comment type="subcellular location">
    <subcellularLocation>
        <location evidence="1">Membrane</location>
        <topology evidence="1">Multi-pass membrane protein</topology>
    </subcellularLocation>
</comment>